<name>X1IFZ5_9ZZZZ</name>
<gene>
    <name evidence="1" type="ORF">S03H2_64685</name>
</gene>
<comment type="caution">
    <text evidence="1">The sequence shown here is derived from an EMBL/GenBank/DDBJ whole genome shotgun (WGS) entry which is preliminary data.</text>
</comment>
<dbReference type="AlphaFoldDB" id="X1IFZ5"/>
<reference evidence="1" key="1">
    <citation type="journal article" date="2014" name="Front. Microbiol.">
        <title>High frequency of phylogenetically diverse reductive dehalogenase-homologous genes in deep subseafloor sedimentary metagenomes.</title>
        <authorList>
            <person name="Kawai M."/>
            <person name="Futagami T."/>
            <person name="Toyoda A."/>
            <person name="Takaki Y."/>
            <person name="Nishi S."/>
            <person name="Hori S."/>
            <person name="Arai W."/>
            <person name="Tsubouchi T."/>
            <person name="Morono Y."/>
            <person name="Uchiyama I."/>
            <person name="Ito T."/>
            <person name="Fujiyama A."/>
            <person name="Inagaki F."/>
            <person name="Takami H."/>
        </authorList>
    </citation>
    <scope>NUCLEOTIDE SEQUENCE</scope>
    <source>
        <strain evidence="1">Expedition CK06-06</strain>
    </source>
</reference>
<feature type="non-terminal residue" evidence="1">
    <location>
        <position position="67"/>
    </location>
</feature>
<proteinExistence type="predicted"/>
<sequence length="67" mass="7513">MSYTEKGYHRVNRIVTTLLDGRTMAKGVTAYNCLAATIYVEVTIPNLNFIEEILNVQVHTNPAQDSI</sequence>
<accession>X1IFZ5</accession>
<evidence type="ECO:0000313" key="1">
    <source>
        <dbReference type="EMBL" id="GAH80632.1"/>
    </source>
</evidence>
<protein>
    <submittedName>
        <fullName evidence="1">Uncharacterized protein</fullName>
    </submittedName>
</protein>
<organism evidence="1">
    <name type="scientific">marine sediment metagenome</name>
    <dbReference type="NCBI Taxonomy" id="412755"/>
    <lineage>
        <taxon>unclassified sequences</taxon>
        <taxon>metagenomes</taxon>
        <taxon>ecological metagenomes</taxon>
    </lineage>
</organism>
<dbReference type="EMBL" id="BARU01042049">
    <property type="protein sequence ID" value="GAH80632.1"/>
    <property type="molecule type" value="Genomic_DNA"/>
</dbReference>